<comment type="caution">
    <text evidence="1">The sequence shown here is derived from an EMBL/GenBank/DDBJ whole genome shotgun (WGS) entry which is preliminary data.</text>
</comment>
<dbReference type="Proteomes" id="UP001152795">
    <property type="component" value="Unassembled WGS sequence"/>
</dbReference>
<name>A0A7D9LYN1_PARCT</name>
<dbReference type="AlphaFoldDB" id="A0A7D9LYN1"/>
<dbReference type="OrthoDB" id="6011348at2759"/>
<organism evidence="1 2">
    <name type="scientific">Paramuricea clavata</name>
    <name type="common">Red gorgonian</name>
    <name type="synonym">Violescent sea-whip</name>
    <dbReference type="NCBI Taxonomy" id="317549"/>
    <lineage>
        <taxon>Eukaryota</taxon>
        <taxon>Metazoa</taxon>
        <taxon>Cnidaria</taxon>
        <taxon>Anthozoa</taxon>
        <taxon>Octocorallia</taxon>
        <taxon>Malacalcyonacea</taxon>
        <taxon>Plexauridae</taxon>
        <taxon>Paramuricea</taxon>
    </lineage>
</organism>
<evidence type="ECO:0000313" key="2">
    <source>
        <dbReference type="Proteomes" id="UP001152795"/>
    </source>
</evidence>
<evidence type="ECO:0000313" key="1">
    <source>
        <dbReference type="EMBL" id="CAB4039384.1"/>
    </source>
</evidence>
<protein>
    <submittedName>
        <fullName evidence="1">Uncharacterized protein</fullName>
    </submittedName>
</protein>
<dbReference type="EMBL" id="CACRXK020025313">
    <property type="protein sequence ID" value="CAB4039384.1"/>
    <property type="molecule type" value="Genomic_DNA"/>
</dbReference>
<proteinExistence type="predicted"/>
<sequence length="313" mass="34771">MCFYRYIGCQYMGITDAFEGFMNTNLPTLNFMETGSKKIRGRTIAQGIAANLITCEIKNNTSFLNSQGEWVALPLNISDILRISVEDGYGKIDRYLLLDWEKHADDFYFGLLIKLHVSCRTNVDHPYSGCFVFKSKGHKSLDSSSLMTSSLATTKIYSKTEKSGPSLKPTEPEGLPTVGSGTEIASTKKNVVNKNYTYNVSMPVIIGVSAGVGLVILIIIILAACFVRHRTRKQPEAKPSIVNTEAPPKVRFTAQTRFSLIQEAAPIDSDEEDYTSLKENRESYDPYCSLQKDDVDLNVIDTVLKDAVSMGKE</sequence>
<reference evidence="1" key="1">
    <citation type="submission" date="2020-04" db="EMBL/GenBank/DDBJ databases">
        <authorList>
            <person name="Alioto T."/>
            <person name="Alioto T."/>
            <person name="Gomez Garrido J."/>
        </authorList>
    </citation>
    <scope>NUCLEOTIDE SEQUENCE</scope>
    <source>
        <strain evidence="1">A484AB</strain>
    </source>
</reference>
<accession>A0A7D9LYN1</accession>
<gene>
    <name evidence="1" type="ORF">PACLA_8A047694</name>
</gene>
<keyword evidence="2" id="KW-1185">Reference proteome</keyword>